<dbReference type="PANTHER" id="PTHR46504">
    <property type="entry name" value="TRNASE Z TRZ1"/>
    <property type="match status" value="1"/>
</dbReference>
<dbReference type="OrthoDB" id="527344at2759"/>
<keyword evidence="3" id="KW-1185">Reference proteome</keyword>
<dbReference type="RefSeq" id="XP_004335117.1">
    <property type="nucleotide sequence ID" value="XM_004335069.1"/>
</dbReference>
<proteinExistence type="predicted"/>
<name>L8GJX3_ACACF</name>
<protein>
    <submittedName>
        <fullName evidence="2">Uncharacterized protein</fullName>
    </submittedName>
</protein>
<dbReference type="KEGG" id="acan:ACA1_098010"/>
<dbReference type="STRING" id="1257118.L8GJX3"/>
<dbReference type="SUPFAM" id="SSF56281">
    <property type="entry name" value="Metallo-hydrolase/oxidoreductase"/>
    <property type="match status" value="1"/>
</dbReference>
<dbReference type="GeneID" id="14913423"/>
<gene>
    <name evidence="2" type="ORF">ACA1_098010</name>
</gene>
<reference evidence="2 3" key="1">
    <citation type="journal article" date="2013" name="Genome Biol.">
        <title>Genome of Acanthamoeba castellanii highlights extensive lateral gene transfer and early evolution of tyrosine kinase signaling.</title>
        <authorList>
            <person name="Clarke M."/>
            <person name="Lohan A.J."/>
            <person name="Liu B."/>
            <person name="Lagkouvardos I."/>
            <person name="Roy S."/>
            <person name="Zafar N."/>
            <person name="Bertelli C."/>
            <person name="Schilde C."/>
            <person name="Kianianmomeni A."/>
            <person name="Burglin T.R."/>
            <person name="Frech C."/>
            <person name="Turcotte B."/>
            <person name="Kopec K.O."/>
            <person name="Synnott J.M."/>
            <person name="Choo C."/>
            <person name="Paponov I."/>
            <person name="Finkler A."/>
            <person name="Soon Heng Tan C."/>
            <person name="Hutchins A.P."/>
            <person name="Weinmeier T."/>
            <person name="Rattei T."/>
            <person name="Chu J.S."/>
            <person name="Gimenez G."/>
            <person name="Irimia M."/>
            <person name="Rigden D.J."/>
            <person name="Fitzpatrick D.A."/>
            <person name="Lorenzo-Morales J."/>
            <person name="Bateman A."/>
            <person name="Chiu C.H."/>
            <person name="Tang P."/>
            <person name="Hegemann P."/>
            <person name="Fromm H."/>
            <person name="Raoult D."/>
            <person name="Greub G."/>
            <person name="Miranda-Saavedra D."/>
            <person name="Chen N."/>
            <person name="Nash P."/>
            <person name="Ginger M.L."/>
            <person name="Horn M."/>
            <person name="Schaap P."/>
            <person name="Caler L."/>
            <person name="Loftus B."/>
        </authorList>
    </citation>
    <scope>NUCLEOTIDE SEQUENCE [LARGE SCALE GENOMIC DNA]</scope>
    <source>
        <strain evidence="2 3">Neff</strain>
    </source>
</reference>
<dbReference type="PANTHER" id="PTHR46504:SF2">
    <property type="entry name" value="TRNASE Z TRZ1"/>
    <property type="match status" value="1"/>
</dbReference>
<evidence type="ECO:0000313" key="3">
    <source>
        <dbReference type="Proteomes" id="UP000011083"/>
    </source>
</evidence>
<dbReference type="EMBL" id="KB008103">
    <property type="protein sequence ID" value="ELR13104.1"/>
    <property type="molecule type" value="Genomic_DNA"/>
</dbReference>
<sequence>MRAAEVTETATATTTTTPSSRGVHKAALKPNNPERIWKTWKFPRTGHTLTGYSRSADKTFFHIPELQVGLDAGMCRGRQPKYVFLTHTHTDHSVDVAYMSKKEGMTLFCPEEVSGVVEEYIKASSQLNWGQPIPEGHGFMAGSLQPVKPGDTYLIKNGLYQVTVLRCFHSVACVGYAFAERKKRLRPEYVGTPGRELGRLRKEGVEIEEETYAPLFVYLGDTSTQVYEAHPEVFDYPVIITECTFIPDPQEDDQVIMERAERDGHIHWNSLQDIVLAHPDNTFVLIHFSLRYKERTIHQFFDDLATREENPLPLDNVVVFVGECNEGNPDN</sequence>
<dbReference type="Proteomes" id="UP000011083">
    <property type="component" value="Unassembled WGS sequence"/>
</dbReference>
<dbReference type="AlphaFoldDB" id="L8GJX3"/>
<evidence type="ECO:0000256" key="1">
    <source>
        <dbReference type="SAM" id="MobiDB-lite"/>
    </source>
</evidence>
<accession>L8GJX3</accession>
<evidence type="ECO:0000313" key="2">
    <source>
        <dbReference type="EMBL" id="ELR13104.1"/>
    </source>
</evidence>
<feature type="compositionally biased region" description="Low complexity" evidence="1">
    <location>
        <begin position="1"/>
        <end position="17"/>
    </location>
</feature>
<dbReference type="VEuPathDB" id="AmoebaDB:ACA1_098010"/>
<dbReference type="Gene3D" id="3.60.15.10">
    <property type="entry name" value="Ribonuclease Z/Hydroxyacylglutathione hydrolase-like"/>
    <property type="match status" value="1"/>
</dbReference>
<dbReference type="OMA" id="LTHFSMR"/>
<organism evidence="2 3">
    <name type="scientific">Acanthamoeba castellanii (strain ATCC 30010 / Neff)</name>
    <dbReference type="NCBI Taxonomy" id="1257118"/>
    <lineage>
        <taxon>Eukaryota</taxon>
        <taxon>Amoebozoa</taxon>
        <taxon>Discosea</taxon>
        <taxon>Longamoebia</taxon>
        <taxon>Centramoebida</taxon>
        <taxon>Acanthamoebidae</taxon>
        <taxon>Acanthamoeba</taxon>
    </lineage>
</organism>
<dbReference type="InterPro" id="IPR036866">
    <property type="entry name" value="RibonucZ/Hydroxyglut_hydro"/>
</dbReference>
<feature type="region of interest" description="Disordered" evidence="1">
    <location>
        <begin position="1"/>
        <end position="26"/>
    </location>
</feature>